<accession>A0A0A2CBV8</accession>
<dbReference type="AlphaFoldDB" id="A0A0A2CBV8"/>
<dbReference type="InterPro" id="IPR021453">
    <property type="entry name" value="DUF3104"/>
</dbReference>
<reference evidence="2" key="1">
    <citation type="journal article" date="2014" name="Sci. Data">
        <title>Genomes of diverse isolates of the marine cyanobacterium Prochlorococcus.</title>
        <authorList>
            <person name="Biller S."/>
            <person name="Berube P."/>
            <person name="Thompson J."/>
            <person name="Kelly L."/>
            <person name="Roggensack S."/>
            <person name="Awad L."/>
            <person name="Roache-Johnson K."/>
            <person name="Ding H."/>
            <person name="Giovannoni S.J."/>
            <person name="Moore L.R."/>
            <person name="Chisholm S.W."/>
        </authorList>
    </citation>
    <scope>NUCLEOTIDE SEQUENCE [LARGE SCALE GENOMIC DNA]</scope>
    <source>
        <strain evidence="2">PAC1</strain>
    </source>
</reference>
<dbReference type="Proteomes" id="UP000030392">
    <property type="component" value="Unassembled WGS sequence"/>
</dbReference>
<evidence type="ECO:0000313" key="2">
    <source>
        <dbReference type="Proteomes" id="UP000030392"/>
    </source>
</evidence>
<gene>
    <name evidence="1" type="ORF">EV03_0070</name>
</gene>
<name>A0A0A2CBV8_PROMR</name>
<dbReference type="EMBL" id="JNAX01000002">
    <property type="protein sequence ID" value="KGG22400.1"/>
    <property type="molecule type" value="Genomic_DNA"/>
</dbReference>
<dbReference type="Pfam" id="PF11302">
    <property type="entry name" value="DUF3104"/>
    <property type="match status" value="1"/>
</dbReference>
<organism evidence="1 2">
    <name type="scientific">Prochlorococcus marinus str. PAC1</name>
    <dbReference type="NCBI Taxonomy" id="59924"/>
    <lineage>
        <taxon>Bacteria</taxon>
        <taxon>Bacillati</taxon>
        <taxon>Cyanobacteriota</taxon>
        <taxon>Cyanophyceae</taxon>
        <taxon>Synechococcales</taxon>
        <taxon>Prochlorococcaceae</taxon>
        <taxon>Prochlorococcus</taxon>
    </lineage>
</organism>
<dbReference type="RefSeq" id="WP_036904135.1">
    <property type="nucleotide sequence ID" value="NZ_CP138967.1"/>
</dbReference>
<proteinExistence type="predicted"/>
<sequence>MSAPLFSSVRSGDTILVGENEICKVLSFTGGSRDPDAPSLFKVANVDTGEIKYVHAAEVKKIVCRWEKESLNLPVEMPLSNFLPTVENYERKVNKKKLRGNEESKNWNALHQMTEPEVHPKKYFDQIEVFGSMEKRSWIHGPKSPKRFFINESKCPVRNPFDRIDGVVREEGIKMFDGLVWQSWHEDGNIPKEAKKWFDARVKDFIAGTNIDLVCNCRRFRGQDDSVGLQAKYPCDCHGYTLKKYIEFLADN</sequence>
<comment type="caution">
    <text evidence="1">The sequence shown here is derived from an EMBL/GenBank/DDBJ whole genome shotgun (WGS) entry which is preliminary data.</text>
</comment>
<evidence type="ECO:0000313" key="1">
    <source>
        <dbReference type="EMBL" id="KGG22400.1"/>
    </source>
</evidence>
<protein>
    <submittedName>
        <fullName evidence="1">Uncharacterized protein</fullName>
    </submittedName>
</protein>